<feature type="compositionally biased region" description="Low complexity" evidence="1">
    <location>
        <begin position="79"/>
        <end position="91"/>
    </location>
</feature>
<name>A0A6J5MMN7_9CAUD</name>
<protein>
    <submittedName>
        <fullName evidence="2">Uncharacterized protein</fullName>
    </submittedName>
</protein>
<accession>A0A6J5MMN7</accession>
<gene>
    <name evidence="2" type="ORF">UFOVP431_97</name>
</gene>
<proteinExistence type="predicted"/>
<evidence type="ECO:0000256" key="1">
    <source>
        <dbReference type="SAM" id="MobiDB-lite"/>
    </source>
</evidence>
<reference evidence="2" key="1">
    <citation type="submission" date="2020-04" db="EMBL/GenBank/DDBJ databases">
        <authorList>
            <person name="Chiriac C."/>
            <person name="Salcher M."/>
            <person name="Ghai R."/>
            <person name="Kavagutti S V."/>
        </authorList>
    </citation>
    <scope>NUCLEOTIDE SEQUENCE</scope>
</reference>
<evidence type="ECO:0000313" key="2">
    <source>
        <dbReference type="EMBL" id="CAB4148064.1"/>
    </source>
</evidence>
<dbReference type="EMBL" id="LR796483">
    <property type="protein sequence ID" value="CAB4148064.1"/>
    <property type="molecule type" value="Genomic_DNA"/>
</dbReference>
<feature type="compositionally biased region" description="Gly residues" evidence="1">
    <location>
        <begin position="56"/>
        <end position="70"/>
    </location>
</feature>
<feature type="region of interest" description="Disordered" evidence="1">
    <location>
        <begin position="22"/>
        <end position="100"/>
    </location>
</feature>
<organism evidence="2">
    <name type="scientific">uncultured Caudovirales phage</name>
    <dbReference type="NCBI Taxonomy" id="2100421"/>
    <lineage>
        <taxon>Viruses</taxon>
        <taxon>Duplodnaviria</taxon>
        <taxon>Heunggongvirae</taxon>
        <taxon>Uroviricota</taxon>
        <taxon>Caudoviricetes</taxon>
        <taxon>Peduoviridae</taxon>
        <taxon>Maltschvirus</taxon>
        <taxon>Maltschvirus maltsch</taxon>
    </lineage>
</organism>
<feature type="compositionally biased region" description="Basic and acidic residues" evidence="1">
    <location>
        <begin position="27"/>
        <end position="49"/>
    </location>
</feature>
<sequence>MAPKPVKNKRRTAAFYASNPEARKKKAVYDKEYHSTPERKKYRAELSRERRARGIAGKGGGDLSHTVGGGLRRENPSTNRARNGHGNNRRLASSRRKTRR</sequence>